<protein>
    <submittedName>
        <fullName evidence="7">Proteasome lid subunit RPN8/RPN11</fullName>
    </submittedName>
</protein>
<dbReference type="PANTHER" id="PTHR34858">
    <property type="entry name" value="CYSO-CYSTEINE PEPTIDASE"/>
    <property type="match status" value="1"/>
</dbReference>
<keyword evidence="3" id="KW-0378">Hydrolase</keyword>
<evidence type="ECO:0000256" key="5">
    <source>
        <dbReference type="ARBA" id="ARBA00023049"/>
    </source>
</evidence>
<proteinExistence type="predicted"/>
<dbReference type="GO" id="GO:0000502">
    <property type="term" value="C:proteasome complex"/>
    <property type="evidence" value="ECO:0007669"/>
    <property type="project" value="UniProtKB-KW"/>
</dbReference>
<dbReference type="AlphaFoldDB" id="A0A3N5BYA5"/>
<sequence>MIRIYEQPYNQMIKNAKNAFPLEGCGILTGIDRTIYTFWPLENESQQLHRFYVGNKQLSQVLQDIETTHEDILAIYHSHPNTSAIPSALDLFNHRDQDIFIMIVSLKYTEPDVRSYQINDSRQYLNCPFQVIKE</sequence>
<dbReference type="InterPro" id="IPR051929">
    <property type="entry name" value="VirAsm_ModProt"/>
</dbReference>
<name>A0A3N5BYA5_9BACI</name>
<dbReference type="SUPFAM" id="SSF102712">
    <property type="entry name" value="JAB1/MPN domain"/>
    <property type="match status" value="1"/>
</dbReference>
<dbReference type="Pfam" id="PF14464">
    <property type="entry name" value="Prok-JAB"/>
    <property type="match status" value="1"/>
</dbReference>
<dbReference type="EMBL" id="RKRF01000010">
    <property type="protein sequence ID" value="RPF52152.1"/>
    <property type="molecule type" value="Genomic_DNA"/>
</dbReference>
<dbReference type="GO" id="GO:0006508">
    <property type="term" value="P:proteolysis"/>
    <property type="evidence" value="ECO:0007669"/>
    <property type="project" value="UniProtKB-KW"/>
</dbReference>
<dbReference type="InterPro" id="IPR028090">
    <property type="entry name" value="JAB_dom_prok"/>
</dbReference>
<dbReference type="RefSeq" id="WP_124222328.1">
    <property type="nucleotide sequence ID" value="NZ_RKRF01000010.1"/>
</dbReference>
<dbReference type="GO" id="GO:0008235">
    <property type="term" value="F:metalloexopeptidase activity"/>
    <property type="evidence" value="ECO:0007669"/>
    <property type="project" value="TreeGrafter"/>
</dbReference>
<keyword evidence="5" id="KW-0482">Metalloprotease</keyword>
<dbReference type="GO" id="GO:0008270">
    <property type="term" value="F:zinc ion binding"/>
    <property type="evidence" value="ECO:0007669"/>
    <property type="project" value="TreeGrafter"/>
</dbReference>
<feature type="domain" description="JAB" evidence="6">
    <location>
        <begin position="9"/>
        <end position="118"/>
    </location>
</feature>
<evidence type="ECO:0000259" key="6">
    <source>
        <dbReference type="Pfam" id="PF14464"/>
    </source>
</evidence>
<comment type="caution">
    <text evidence="7">The sequence shown here is derived from an EMBL/GenBank/DDBJ whole genome shotgun (WGS) entry which is preliminary data.</text>
</comment>
<keyword evidence="2" id="KW-0479">Metal-binding</keyword>
<keyword evidence="8" id="KW-1185">Reference proteome</keyword>
<dbReference type="OrthoDB" id="9802958at2"/>
<keyword evidence="4" id="KW-0862">Zinc</keyword>
<evidence type="ECO:0000313" key="7">
    <source>
        <dbReference type="EMBL" id="RPF52152.1"/>
    </source>
</evidence>
<dbReference type="Gene3D" id="3.40.140.10">
    <property type="entry name" value="Cytidine Deaminase, domain 2"/>
    <property type="match status" value="1"/>
</dbReference>
<dbReference type="Proteomes" id="UP000276443">
    <property type="component" value="Unassembled WGS sequence"/>
</dbReference>
<dbReference type="PANTHER" id="PTHR34858:SF1">
    <property type="entry name" value="CYSO-CYSTEINE PEPTIDASE"/>
    <property type="match status" value="1"/>
</dbReference>
<evidence type="ECO:0000313" key="8">
    <source>
        <dbReference type="Proteomes" id="UP000276443"/>
    </source>
</evidence>
<accession>A0A3N5BYA5</accession>
<keyword evidence="7" id="KW-0647">Proteasome</keyword>
<evidence type="ECO:0000256" key="1">
    <source>
        <dbReference type="ARBA" id="ARBA00022670"/>
    </source>
</evidence>
<reference evidence="7 8" key="1">
    <citation type="submission" date="2018-11" db="EMBL/GenBank/DDBJ databases">
        <title>Genomic Encyclopedia of Type Strains, Phase IV (KMG-IV): sequencing the most valuable type-strain genomes for metagenomic binning, comparative biology and taxonomic classification.</title>
        <authorList>
            <person name="Goeker M."/>
        </authorList>
    </citation>
    <scope>NUCLEOTIDE SEQUENCE [LARGE SCALE GENOMIC DNA]</scope>
    <source>
        <strain evidence="7 8">DSM 18090</strain>
    </source>
</reference>
<evidence type="ECO:0000256" key="2">
    <source>
        <dbReference type="ARBA" id="ARBA00022723"/>
    </source>
</evidence>
<keyword evidence="1" id="KW-0645">Protease</keyword>
<organism evidence="7 8">
    <name type="scientific">Aquisalibacillus elongatus</name>
    <dbReference type="NCBI Taxonomy" id="485577"/>
    <lineage>
        <taxon>Bacteria</taxon>
        <taxon>Bacillati</taxon>
        <taxon>Bacillota</taxon>
        <taxon>Bacilli</taxon>
        <taxon>Bacillales</taxon>
        <taxon>Bacillaceae</taxon>
        <taxon>Aquisalibacillus</taxon>
    </lineage>
</organism>
<dbReference type="CDD" id="cd08070">
    <property type="entry name" value="MPN_like"/>
    <property type="match status" value="1"/>
</dbReference>
<evidence type="ECO:0000256" key="3">
    <source>
        <dbReference type="ARBA" id="ARBA00022801"/>
    </source>
</evidence>
<evidence type="ECO:0000256" key="4">
    <source>
        <dbReference type="ARBA" id="ARBA00022833"/>
    </source>
</evidence>
<gene>
    <name evidence="7" type="ORF">EDC24_2142</name>
</gene>